<gene>
    <name evidence="2" type="ORF">BCL93_103343</name>
</gene>
<dbReference type="Gene3D" id="1.10.150.690">
    <property type="entry name" value="DUF2063"/>
    <property type="match status" value="1"/>
</dbReference>
<reference evidence="2 3" key="1">
    <citation type="submission" date="2018-06" db="EMBL/GenBank/DDBJ databases">
        <title>Comparative analysis of microorganisms from saline springs in Andes Mountain Range, Colombia.</title>
        <authorList>
            <person name="Rubin E."/>
        </authorList>
    </citation>
    <scope>NUCLEOTIDE SEQUENCE [LARGE SCALE GENOMIC DNA]</scope>
    <source>
        <strain evidence="2 3">USBA-857</strain>
    </source>
</reference>
<keyword evidence="2" id="KW-0238">DNA-binding</keyword>
<dbReference type="OrthoDB" id="4146344at2"/>
<name>A0A328XTT7_9GAMM</name>
<dbReference type="Proteomes" id="UP000249700">
    <property type="component" value="Unassembled WGS sequence"/>
</dbReference>
<dbReference type="GO" id="GO:0003677">
    <property type="term" value="F:DNA binding"/>
    <property type="evidence" value="ECO:0007669"/>
    <property type="project" value="UniProtKB-KW"/>
</dbReference>
<comment type="caution">
    <text evidence="2">The sequence shown here is derived from an EMBL/GenBank/DDBJ whole genome shotgun (WGS) entry which is preliminary data.</text>
</comment>
<dbReference type="InterPro" id="IPR018640">
    <property type="entry name" value="DUF2063"/>
</dbReference>
<dbReference type="Pfam" id="PF09836">
    <property type="entry name" value="DUF2063"/>
    <property type="match status" value="1"/>
</dbReference>
<dbReference type="AlphaFoldDB" id="A0A328XTT7"/>
<accession>A0A328XTT7</accession>
<organism evidence="2 3">
    <name type="scientific">Onishia taeanensis</name>
    <dbReference type="NCBI Taxonomy" id="284577"/>
    <lineage>
        <taxon>Bacteria</taxon>
        <taxon>Pseudomonadati</taxon>
        <taxon>Pseudomonadota</taxon>
        <taxon>Gammaproteobacteria</taxon>
        <taxon>Oceanospirillales</taxon>
        <taxon>Halomonadaceae</taxon>
        <taxon>Onishia</taxon>
    </lineage>
</organism>
<feature type="domain" description="Putative DNA-binding" evidence="1">
    <location>
        <begin position="6"/>
        <end position="94"/>
    </location>
</feature>
<proteinExistence type="predicted"/>
<sequence length="260" mass="28466">METLAEWQRRFITAMRRPETETETDTDLGRVDGLNVYRNNIRQSLIEALATAFPHTRTLLGARYFAAAAGDYAGEHPPTDPRLMHYGQGFADFLERLPPVTDYPYVGDICRLERARLDVSHAREESPVTAEELAGHPDPEGLVLAPRAATRLVGCRHDIEPLWHALERGETATRIGEGGPGDWLVVRQGHQIRPIHATPAMRGLYRALTGKTNLGEALTVIAEAHGEAGAADALGSLLGQGALSRVTSRRPLTTTEEKAP</sequence>
<evidence type="ECO:0000313" key="3">
    <source>
        <dbReference type="Proteomes" id="UP000249700"/>
    </source>
</evidence>
<evidence type="ECO:0000313" key="2">
    <source>
        <dbReference type="EMBL" id="RAR63110.1"/>
    </source>
</evidence>
<evidence type="ECO:0000259" key="1">
    <source>
        <dbReference type="Pfam" id="PF09836"/>
    </source>
</evidence>
<dbReference type="EMBL" id="QLSX01000003">
    <property type="protein sequence ID" value="RAR63110.1"/>
    <property type="molecule type" value="Genomic_DNA"/>
</dbReference>
<dbReference type="InterPro" id="IPR044922">
    <property type="entry name" value="DUF2063_N_sf"/>
</dbReference>
<dbReference type="RefSeq" id="WP_112054277.1">
    <property type="nucleotide sequence ID" value="NZ_QLSX01000003.1"/>
</dbReference>
<protein>
    <submittedName>
        <fullName evidence="2">Putative DNA-binding protein</fullName>
    </submittedName>
</protein>